<keyword evidence="1" id="KW-1185">Reference proteome</keyword>
<reference evidence="2" key="1">
    <citation type="submission" date="2016-11" db="UniProtKB">
        <authorList>
            <consortium name="WormBaseParasite"/>
        </authorList>
    </citation>
    <scope>IDENTIFICATION</scope>
</reference>
<evidence type="ECO:0000313" key="2">
    <source>
        <dbReference type="WBParaSite" id="Hba_04889"/>
    </source>
</evidence>
<dbReference type="Proteomes" id="UP000095283">
    <property type="component" value="Unplaced"/>
</dbReference>
<organism evidence="1 2">
    <name type="scientific">Heterorhabditis bacteriophora</name>
    <name type="common">Entomopathogenic nematode worm</name>
    <dbReference type="NCBI Taxonomy" id="37862"/>
    <lineage>
        <taxon>Eukaryota</taxon>
        <taxon>Metazoa</taxon>
        <taxon>Ecdysozoa</taxon>
        <taxon>Nematoda</taxon>
        <taxon>Chromadorea</taxon>
        <taxon>Rhabditida</taxon>
        <taxon>Rhabditina</taxon>
        <taxon>Rhabditomorpha</taxon>
        <taxon>Strongyloidea</taxon>
        <taxon>Heterorhabditidae</taxon>
        <taxon>Heterorhabditis</taxon>
    </lineage>
</organism>
<evidence type="ECO:0000313" key="1">
    <source>
        <dbReference type="Proteomes" id="UP000095283"/>
    </source>
</evidence>
<name>A0A1I7WIP8_HETBA</name>
<dbReference type="WBParaSite" id="Hba_04889">
    <property type="protein sequence ID" value="Hba_04889"/>
    <property type="gene ID" value="Hba_04889"/>
</dbReference>
<accession>A0A1I7WIP8</accession>
<dbReference type="AlphaFoldDB" id="A0A1I7WIP8"/>
<proteinExistence type="predicted"/>
<protein>
    <submittedName>
        <fullName evidence="2">Secreted protein</fullName>
    </submittedName>
</protein>
<sequence>MYLYNQFRSHLMFIGPHLNPTLEAQVLAEFIPIGLFRLTNAGHKRCSSWDTINFVAILLRCDCFTRIQEVVVDNYTCRPPNNGHNLLLVQLRFGEVFCGFILVQALHGTSPVIVYDPFFIFKFPHLGKYRATVQ</sequence>